<accession>A0AA88LF89</accession>
<protein>
    <recommendedName>
        <fullName evidence="3">RNase H type-1 domain-containing protein</fullName>
    </recommendedName>
</protein>
<evidence type="ECO:0008006" key="3">
    <source>
        <dbReference type="Google" id="ProtNLM"/>
    </source>
</evidence>
<reference evidence="1" key="1">
    <citation type="submission" date="2023-07" db="EMBL/GenBank/DDBJ databases">
        <title>Chromosome-level genome assembly of Artemia franciscana.</title>
        <authorList>
            <person name="Jo E."/>
        </authorList>
    </citation>
    <scope>NUCLEOTIDE SEQUENCE</scope>
    <source>
        <tissue evidence="1">Whole body</tissue>
    </source>
</reference>
<dbReference type="InterPro" id="IPR036397">
    <property type="entry name" value="RNaseH_sf"/>
</dbReference>
<keyword evidence="2" id="KW-1185">Reference proteome</keyword>
<dbReference type="InterPro" id="IPR012337">
    <property type="entry name" value="RNaseH-like_sf"/>
</dbReference>
<evidence type="ECO:0000313" key="2">
    <source>
        <dbReference type="Proteomes" id="UP001187531"/>
    </source>
</evidence>
<gene>
    <name evidence="1" type="ORF">QYM36_001102</name>
</gene>
<name>A0AA88LF89_ARTSF</name>
<evidence type="ECO:0000313" key="1">
    <source>
        <dbReference type="EMBL" id="KAK2724484.1"/>
    </source>
</evidence>
<dbReference type="GO" id="GO:0003676">
    <property type="term" value="F:nucleic acid binding"/>
    <property type="evidence" value="ECO:0007669"/>
    <property type="project" value="InterPro"/>
</dbReference>
<dbReference type="Proteomes" id="UP001187531">
    <property type="component" value="Unassembled WGS sequence"/>
</dbReference>
<dbReference type="Gene3D" id="3.30.420.10">
    <property type="entry name" value="Ribonuclease H-like superfamily/Ribonuclease H"/>
    <property type="match status" value="1"/>
</dbReference>
<dbReference type="AlphaFoldDB" id="A0AA88LF89"/>
<sequence>MRLNYSEMLSVCNPRRPPPWEVDKLVCETNFEERKTIVPAFSAMKAEKYHGIGEYSRKNVTREVLITYGTISKLIDEGSSVVLHWIPGDRGIEGNEGADQEAKDALANGTYVEEFAPTVINNIRSAMQQMRVARAQHIQDVTGNIFALKKTKLQPTKIYLKLSRKQIRIIFRLRSGHAGYGVFKTRMFGEDRNCSICRVPETREHLLLRCPAHEQQRLEVKRYCRTRNIHLTVETMLEECENIEDSVEMCKLTCSYVSKIKSVI</sequence>
<dbReference type="EMBL" id="JAVRJZ010000003">
    <property type="protein sequence ID" value="KAK2724484.1"/>
    <property type="molecule type" value="Genomic_DNA"/>
</dbReference>
<proteinExistence type="predicted"/>
<dbReference type="SUPFAM" id="SSF53098">
    <property type="entry name" value="Ribonuclease H-like"/>
    <property type="match status" value="1"/>
</dbReference>
<organism evidence="1 2">
    <name type="scientific">Artemia franciscana</name>
    <name type="common">Brine shrimp</name>
    <name type="synonym">Artemia sanfranciscana</name>
    <dbReference type="NCBI Taxonomy" id="6661"/>
    <lineage>
        <taxon>Eukaryota</taxon>
        <taxon>Metazoa</taxon>
        <taxon>Ecdysozoa</taxon>
        <taxon>Arthropoda</taxon>
        <taxon>Crustacea</taxon>
        <taxon>Branchiopoda</taxon>
        <taxon>Anostraca</taxon>
        <taxon>Artemiidae</taxon>
        <taxon>Artemia</taxon>
    </lineage>
</organism>
<comment type="caution">
    <text evidence="1">The sequence shown here is derived from an EMBL/GenBank/DDBJ whole genome shotgun (WGS) entry which is preliminary data.</text>
</comment>